<keyword evidence="4" id="KW-0560">Oxidoreductase</keyword>
<dbReference type="EMBL" id="KV878582">
    <property type="protein sequence ID" value="OJJ65262.1"/>
    <property type="molecule type" value="Genomic_DNA"/>
</dbReference>
<dbReference type="GO" id="GO:0004497">
    <property type="term" value="F:monooxygenase activity"/>
    <property type="evidence" value="ECO:0007669"/>
    <property type="project" value="UniProtKB-KW"/>
</dbReference>
<organism evidence="7 8">
    <name type="scientific">Aspergillus sydowii CBS 593.65</name>
    <dbReference type="NCBI Taxonomy" id="1036612"/>
    <lineage>
        <taxon>Eukaryota</taxon>
        <taxon>Fungi</taxon>
        <taxon>Dikarya</taxon>
        <taxon>Ascomycota</taxon>
        <taxon>Pezizomycotina</taxon>
        <taxon>Eurotiomycetes</taxon>
        <taxon>Eurotiomycetidae</taxon>
        <taxon>Eurotiales</taxon>
        <taxon>Aspergillaceae</taxon>
        <taxon>Aspergillus</taxon>
        <taxon>Aspergillus subgen. Nidulantes</taxon>
    </lineage>
</organism>
<keyword evidence="3" id="KW-0274">FAD</keyword>
<keyword evidence="5" id="KW-0503">Monooxygenase</keyword>
<sequence length="170" mass="18926">MNEDPNAHQSWVSEGNLTKMLDTFSEFPSWVTSIFKHSSDLGLWQLRDIDPLSTWYRGRLMLIGDAAHAMLPTQGQGASQAIEDSEALGAFFKGSEEGCSLEEISAIFEDIFRSRHDRASLIQAYSRQAAKPGTAKGEKTVTMKPDEFMAFNCMYSGAKDWLHRPTASNA</sequence>
<dbReference type="InterPro" id="IPR036188">
    <property type="entry name" value="FAD/NAD-bd_sf"/>
</dbReference>
<dbReference type="STRING" id="1036612.A0A1L9U0S9"/>
<keyword evidence="8" id="KW-1185">Reference proteome</keyword>
<evidence type="ECO:0000313" key="8">
    <source>
        <dbReference type="Proteomes" id="UP000184356"/>
    </source>
</evidence>
<evidence type="ECO:0000256" key="4">
    <source>
        <dbReference type="ARBA" id="ARBA00023002"/>
    </source>
</evidence>
<name>A0A1L9U0S9_9EURO</name>
<dbReference type="InterPro" id="IPR002938">
    <property type="entry name" value="FAD-bd"/>
</dbReference>
<dbReference type="InterPro" id="IPR050493">
    <property type="entry name" value="FAD-dep_Monooxygenase_BioMet"/>
</dbReference>
<accession>A0A1L9U0S9</accession>
<dbReference type="RefSeq" id="XP_040709068.1">
    <property type="nucleotide sequence ID" value="XM_040846012.1"/>
</dbReference>
<dbReference type="PRINTS" id="PR00420">
    <property type="entry name" value="RNGMNOXGNASE"/>
</dbReference>
<keyword evidence="2" id="KW-0285">Flavoprotein</keyword>
<gene>
    <name evidence="7" type="ORF">ASPSYDRAFT_40073</name>
</gene>
<dbReference type="PANTHER" id="PTHR13789:SF314">
    <property type="entry name" value="FAD-BINDING DOMAIN-CONTAINING PROTEIN"/>
    <property type="match status" value="1"/>
</dbReference>
<dbReference type="VEuPathDB" id="FungiDB:ASPSYDRAFT_40073"/>
<evidence type="ECO:0000256" key="3">
    <source>
        <dbReference type="ARBA" id="ARBA00022827"/>
    </source>
</evidence>
<dbReference type="SUPFAM" id="SSF51905">
    <property type="entry name" value="FAD/NAD(P)-binding domain"/>
    <property type="match status" value="1"/>
</dbReference>
<evidence type="ECO:0000256" key="1">
    <source>
        <dbReference type="ARBA" id="ARBA00007992"/>
    </source>
</evidence>
<comment type="similarity">
    <text evidence="1">Belongs to the paxM FAD-dependent monooxygenase family.</text>
</comment>
<proteinExistence type="inferred from homology"/>
<dbReference type="GO" id="GO:0071949">
    <property type="term" value="F:FAD binding"/>
    <property type="evidence" value="ECO:0007669"/>
    <property type="project" value="InterPro"/>
</dbReference>
<feature type="domain" description="FAD-binding" evidence="6">
    <location>
        <begin position="53"/>
        <end position="90"/>
    </location>
</feature>
<dbReference type="Gene3D" id="3.50.50.60">
    <property type="entry name" value="FAD/NAD(P)-binding domain"/>
    <property type="match status" value="1"/>
</dbReference>
<evidence type="ECO:0000256" key="5">
    <source>
        <dbReference type="ARBA" id="ARBA00023033"/>
    </source>
</evidence>
<protein>
    <recommendedName>
        <fullName evidence="6">FAD-binding domain-containing protein</fullName>
    </recommendedName>
</protein>
<dbReference type="Proteomes" id="UP000184356">
    <property type="component" value="Unassembled WGS sequence"/>
</dbReference>
<dbReference type="OrthoDB" id="40579at2759"/>
<dbReference type="Pfam" id="PF01494">
    <property type="entry name" value="FAD_binding_3"/>
    <property type="match status" value="1"/>
</dbReference>
<reference evidence="8" key="1">
    <citation type="journal article" date="2017" name="Genome Biol.">
        <title>Comparative genomics reveals high biological diversity and specific adaptations in the industrially and medically important fungal genus Aspergillus.</title>
        <authorList>
            <person name="de Vries R.P."/>
            <person name="Riley R."/>
            <person name="Wiebenga A."/>
            <person name="Aguilar-Osorio G."/>
            <person name="Amillis S."/>
            <person name="Uchima C.A."/>
            <person name="Anderluh G."/>
            <person name="Asadollahi M."/>
            <person name="Askin M."/>
            <person name="Barry K."/>
            <person name="Battaglia E."/>
            <person name="Bayram O."/>
            <person name="Benocci T."/>
            <person name="Braus-Stromeyer S.A."/>
            <person name="Caldana C."/>
            <person name="Canovas D."/>
            <person name="Cerqueira G.C."/>
            <person name="Chen F."/>
            <person name="Chen W."/>
            <person name="Choi C."/>
            <person name="Clum A."/>
            <person name="Dos Santos R.A."/>
            <person name="Damasio A.R."/>
            <person name="Diallinas G."/>
            <person name="Emri T."/>
            <person name="Fekete E."/>
            <person name="Flipphi M."/>
            <person name="Freyberg S."/>
            <person name="Gallo A."/>
            <person name="Gournas C."/>
            <person name="Habgood R."/>
            <person name="Hainaut M."/>
            <person name="Harispe M.L."/>
            <person name="Henrissat B."/>
            <person name="Hilden K.S."/>
            <person name="Hope R."/>
            <person name="Hossain A."/>
            <person name="Karabika E."/>
            <person name="Karaffa L."/>
            <person name="Karanyi Z."/>
            <person name="Krasevec N."/>
            <person name="Kuo A."/>
            <person name="Kusch H."/>
            <person name="LaButti K."/>
            <person name="Lagendijk E.L."/>
            <person name="Lapidus A."/>
            <person name="Levasseur A."/>
            <person name="Lindquist E."/>
            <person name="Lipzen A."/>
            <person name="Logrieco A.F."/>
            <person name="MacCabe A."/>
            <person name="Maekelae M.R."/>
            <person name="Malavazi I."/>
            <person name="Melin P."/>
            <person name="Meyer V."/>
            <person name="Mielnichuk N."/>
            <person name="Miskei M."/>
            <person name="Molnar A.P."/>
            <person name="Mule G."/>
            <person name="Ngan C.Y."/>
            <person name="Orejas M."/>
            <person name="Orosz E."/>
            <person name="Ouedraogo J.P."/>
            <person name="Overkamp K.M."/>
            <person name="Park H.-S."/>
            <person name="Perrone G."/>
            <person name="Piumi F."/>
            <person name="Punt P.J."/>
            <person name="Ram A.F."/>
            <person name="Ramon A."/>
            <person name="Rauscher S."/>
            <person name="Record E."/>
            <person name="Riano-Pachon D.M."/>
            <person name="Robert V."/>
            <person name="Roehrig J."/>
            <person name="Ruller R."/>
            <person name="Salamov A."/>
            <person name="Salih N.S."/>
            <person name="Samson R.A."/>
            <person name="Sandor E."/>
            <person name="Sanguinetti M."/>
            <person name="Schuetze T."/>
            <person name="Sepcic K."/>
            <person name="Shelest E."/>
            <person name="Sherlock G."/>
            <person name="Sophianopoulou V."/>
            <person name="Squina F.M."/>
            <person name="Sun H."/>
            <person name="Susca A."/>
            <person name="Todd R.B."/>
            <person name="Tsang A."/>
            <person name="Unkles S.E."/>
            <person name="van de Wiele N."/>
            <person name="van Rossen-Uffink D."/>
            <person name="Oliveira J.V."/>
            <person name="Vesth T.C."/>
            <person name="Visser J."/>
            <person name="Yu J.-H."/>
            <person name="Zhou M."/>
            <person name="Andersen M.R."/>
            <person name="Archer D.B."/>
            <person name="Baker S.E."/>
            <person name="Benoit I."/>
            <person name="Brakhage A.A."/>
            <person name="Braus G.H."/>
            <person name="Fischer R."/>
            <person name="Frisvad J.C."/>
            <person name="Goldman G.H."/>
            <person name="Houbraken J."/>
            <person name="Oakley B."/>
            <person name="Pocsi I."/>
            <person name="Scazzocchio C."/>
            <person name="Seiboth B."/>
            <person name="vanKuyk P.A."/>
            <person name="Wortman J."/>
            <person name="Dyer P.S."/>
            <person name="Grigoriev I.V."/>
        </authorList>
    </citation>
    <scope>NUCLEOTIDE SEQUENCE [LARGE SCALE GENOMIC DNA]</scope>
    <source>
        <strain evidence="8">CBS 593.65</strain>
    </source>
</reference>
<evidence type="ECO:0000313" key="7">
    <source>
        <dbReference type="EMBL" id="OJJ65262.1"/>
    </source>
</evidence>
<dbReference type="GeneID" id="63762085"/>
<dbReference type="PANTHER" id="PTHR13789">
    <property type="entry name" value="MONOOXYGENASE"/>
    <property type="match status" value="1"/>
</dbReference>
<dbReference type="AlphaFoldDB" id="A0A1L9U0S9"/>
<evidence type="ECO:0000256" key="2">
    <source>
        <dbReference type="ARBA" id="ARBA00022630"/>
    </source>
</evidence>
<evidence type="ECO:0000259" key="6">
    <source>
        <dbReference type="Pfam" id="PF01494"/>
    </source>
</evidence>